<sequence length="375" mass="40927">MSASEAPTAPWHAPDAVLLGFARALRASGVAVTADRERTYLEAVAAVGLLDPSGVYWAGRATLCSSPADLERYDQVYAAWFGLERAGTRPRQEASPTLTMAPLEGDQGSGETREQEEDAVRAQASATEVLRHRDIASLGSAERARLAALFAQLRPRAPRRPAHRATPSSRGAVDARRTLRDQLRRMGEPGPIAWQRRGTRPRRVVLLVDVSGSMSPYADALLRLSHTYAATGLPVEVFTLGTRLTHITRPLRQRDPERALVACGNAVPDWSGGTRLAQGLKVFLDRWGRRGMARGAVVVVFSDGWEREAPEALGEQMRRLRALAHRVVWVNPHRGKAGYEPVQQGIVAALPHIDDFVAGHSMAAFEELVEVVARA</sequence>
<dbReference type="PANTHER" id="PTHR39338">
    <property type="entry name" value="BLL5662 PROTEIN-RELATED"/>
    <property type="match status" value="1"/>
</dbReference>
<dbReference type="SUPFAM" id="SSF53300">
    <property type="entry name" value="vWA-like"/>
    <property type="match status" value="1"/>
</dbReference>
<dbReference type="Proteomes" id="UP001501326">
    <property type="component" value="Unassembled WGS sequence"/>
</dbReference>
<dbReference type="InterPro" id="IPR011195">
    <property type="entry name" value="UCP010256"/>
</dbReference>
<reference evidence="3 4" key="1">
    <citation type="journal article" date="2019" name="Int. J. Syst. Evol. Microbiol.">
        <title>The Global Catalogue of Microorganisms (GCM) 10K type strain sequencing project: providing services to taxonomists for standard genome sequencing and annotation.</title>
        <authorList>
            <consortium name="The Broad Institute Genomics Platform"/>
            <consortium name="The Broad Institute Genome Sequencing Center for Infectious Disease"/>
            <person name="Wu L."/>
            <person name="Ma J."/>
        </authorList>
    </citation>
    <scope>NUCLEOTIDE SEQUENCE [LARGE SCALE GENOMIC DNA]</scope>
    <source>
        <strain evidence="3 4">JCM 16378</strain>
    </source>
</reference>
<dbReference type="InterPro" id="IPR008912">
    <property type="entry name" value="Uncharacterised_CoxE"/>
</dbReference>
<proteinExistence type="predicted"/>
<keyword evidence="4" id="KW-1185">Reference proteome</keyword>
<dbReference type="EMBL" id="BAAARN010000001">
    <property type="protein sequence ID" value="GAA2734310.1"/>
    <property type="molecule type" value="Genomic_DNA"/>
</dbReference>
<dbReference type="SMART" id="SM00327">
    <property type="entry name" value="VWA"/>
    <property type="match status" value="1"/>
</dbReference>
<dbReference type="CDD" id="cd00198">
    <property type="entry name" value="vWFA"/>
    <property type="match status" value="1"/>
</dbReference>
<evidence type="ECO:0000313" key="4">
    <source>
        <dbReference type="Proteomes" id="UP001501326"/>
    </source>
</evidence>
<feature type="domain" description="VWFA" evidence="2">
    <location>
        <begin position="201"/>
        <end position="367"/>
    </location>
</feature>
<evidence type="ECO:0000313" key="3">
    <source>
        <dbReference type="EMBL" id="GAA2734310.1"/>
    </source>
</evidence>
<dbReference type="Gene3D" id="3.40.50.410">
    <property type="entry name" value="von Willebrand factor, type A domain"/>
    <property type="match status" value="1"/>
</dbReference>
<dbReference type="PANTHER" id="PTHR39338:SF6">
    <property type="entry name" value="BLL5662 PROTEIN"/>
    <property type="match status" value="1"/>
</dbReference>
<comment type="caution">
    <text evidence="3">The sequence shown here is derived from an EMBL/GenBank/DDBJ whole genome shotgun (WGS) entry which is preliminary data.</text>
</comment>
<evidence type="ECO:0000259" key="2">
    <source>
        <dbReference type="SMART" id="SM00327"/>
    </source>
</evidence>
<dbReference type="RefSeq" id="WP_344191571.1">
    <property type="nucleotide sequence ID" value="NZ_BAAARN010000001.1"/>
</dbReference>
<organism evidence="3 4">
    <name type="scientific">Pedococcus aerophilus</name>
    <dbReference type="NCBI Taxonomy" id="436356"/>
    <lineage>
        <taxon>Bacteria</taxon>
        <taxon>Bacillati</taxon>
        <taxon>Actinomycetota</taxon>
        <taxon>Actinomycetes</taxon>
        <taxon>Micrococcales</taxon>
        <taxon>Intrasporangiaceae</taxon>
        <taxon>Pedococcus</taxon>
    </lineage>
</organism>
<dbReference type="InterPro" id="IPR036465">
    <property type="entry name" value="vWFA_dom_sf"/>
</dbReference>
<name>A0ABN3ULI5_9MICO</name>
<feature type="region of interest" description="Disordered" evidence="1">
    <location>
        <begin position="156"/>
        <end position="176"/>
    </location>
</feature>
<feature type="region of interest" description="Disordered" evidence="1">
    <location>
        <begin position="89"/>
        <end position="116"/>
    </location>
</feature>
<dbReference type="Pfam" id="PF05762">
    <property type="entry name" value="VWA_CoxE"/>
    <property type="match status" value="1"/>
</dbReference>
<gene>
    <name evidence="3" type="ORF">GCM10009867_14140</name>
</gene>
<accession>A0ABN3ULI5</accession>
<dbReference type="InterPro" id="IPR002035">
    <property type="entry name" value="VWF_A"/>
</dbReference>
<dbReference type="PIRSF" id="PIRSF010256">
    <property type="entry name" value="CoxE_vWa"/>
    <property type="match status" value="1"/>
</dbReference>
<evidence type="ECO:0000256" key="1">
    <source>
        <dbReference type="SAM" id="MobiDB-lite"/>
    </source>
</evidence>
<protein>
    <submittedName>
        <fullName evidence="3">VWA domain-containing protein</fullName>
    </submittedName>
</protein>